<feature type="binding site" evidence="5">
    <location>
        <position position="332"/>
    </location>
    <ligand>
        <name>substrate</name>
    </ligand>
</feature>
<evidence type="ECO:0000256" key="5">
    <source>
        <dbReference type="PIRSR" id="PIRSR000524-1"/>
    </source>
</evidence>
<dbReference type="PANTHER" id="PTHR42778">
    <property type="entry name" value="2-AMINOETHYLPHOSPHONATE--PYRUVATE TRANSAMINASE"/>
    <property type="match status" value="1"/>
</dbReference>
<dbReference type="SUPFAM" id="SSF53383">
    <property type="entry name" value="PLP-dependent transferases"/>
    <property type="match status" value="1"/>
</dbReference>
<dbReference type="PIRSF" id="PIRSF000524">
    <property type="entry name" value="SPT"/>
    <property type="match status" value="1"/>
</dbReference>
<dbReference type="EMBL" id="ABXJ01000056">
    <property type="protein sequence ID" value="EEA90815.1"/>
    <property type="molecule type" value="Genomic_DNA"/>
</dbReference>
<dbReference type="InterPro" id="IPR024169">
    <property type="entry name" value="SP_NH2Trfase/AEP_transaminase"/>
</dbReference>
<dbReference type="Pfam" id="PF00266">
    <property type="entry name" value="Aminotran_5"/>
    <property type="match status" value="1"/>
</dbReference>
<dbReference type="InterPro" id="IPR015424">
    <property type="entry name" value="PyrdxlP-dep_Trfase"/>
</dbReference>
<organism evidence="8 9">
    <name type="scientific">Collinsella stercoris DSM 13279</name>
    <dbReference type="NCBI Taxonomy" id="445975"/>
    <lineage>
        <taxon>Bacteria</taxon>
        <taxon>Bacillati</taxon>
        <taxon>Actinomycetota</taxon>
        <taxon>Coriobacteriia</taxon>
        <taxon>Coriobacteriales</taxon>
        <taxon>Coriobacteriaceae</taxon>
        <taxon>Collinsella</taxon>
    </lineage>
</organism>
<comment type="caution">
    <text evidence="8">The sequence shown here is derived from an EMBL/GenBank/DDBJ whole genome shotgun (WGS) entry which is preliminary data.</text>
</comment>
<accession>B6GA87</accession>
<evidence type="ECO:0000256" key="2">
    <source>
        <dbReference type="ARBA" id="ARBA00022576"/>
    </source>
</evidence>
<proteinExistence type="predicted"/>
<dbReference type="Gene3D" id="3.90.1150.10">
    <property type="entry name" value="Aspartate Aminotransferase, domain 1"/>
    <property type="match status" value="1"/>
</dbReference>
<feature type="domain" description="Aminotransferase class V" evidence="7">
    <location>
        <begin position="30"/>
        <end position="317"/>
    </location>
</feature>
<name>B6GA87_9ACTN</name>
<evidence type="ECO:0000256" key="6">
    <source>
        <dbReference type="PIRSR" id="PIRSR000524-50"/>
    </source>
</evidence>
<dbReference type="HOGENOM" id="CLU_027686_1_1_11"/>
<dbReference type="GeneID" id="98002052"/>
<evidence type="ECO:0000313" key="8">
    <source>
        <dbReference type="EMBL" id="EEA90815.1"/>
    </source>
</evidence>
<evidence type="ECO:0000256" key="3">
    <source>
        <dbReference type="ARBA" id="ARBA00022679"/>
    </source>
</evidence>
<evidence type="ECO:0000313" key="9">
    <source>
        <dbReference type="Proteomes" id="UP000003560"/>
    </source>
</evidence>
<dbReference type="InterPro" id="IPR015422">
    <property type="entry name" value="PyrdxlP-dep_Trfase_small"/>
</dbReference>
<dbReference type="PANTHER" id="PTHR42778:SF1">
    <property type="entry name" value="2-AMINOETHYLPHOSPHONATE--PYRUVATE TRANSAMINASE"/>
    <property type="match status" value="1"/>
</dbReference>
<dbReference type="AlphaFoldDB" id="B6GA87"/>
<keyword evidence="4 6" id="KW-0663">Pyridoxal phosphate</keyword>
<feature type="modified residue" description="N6-(pyridoxal phosphate)lysine" evidence="6">
    <location>
        <position position="188"/>
    </location>
</feature>
<dbReference type="eggNOG" id="COG0075">
    <property type="taxonomic scope" value="Bacteria"/>
</dbReference>
<dbReference type="InterPro" id="IPR015421">
    <property type="entry name" value="PyrdxlP-dep_Trfase_major"/>
</dbReference>
<dbReference type="STRING" id="445975.COLSTE_00983"/>
<dbReference type="Gene3D" id="3.40.640.10">
    <property type="entry name" value="Type I PLP-dependent aspartate aminotransferase-like (Major domain)"/>
    <property type="match status" value="1"/>
</dbReference>
<reference evidence="8 9" key="1">
    <citation type="submission" date="2008-10" db="EMBL/GenBank/DDBJ databases">
        <title>Draft genome sequence of Collinsella stercoris (DSM 13279).</title>
        <authorList>
            <person name="Sudarsanam P."/>
            <person name="Ley R."/>
            <person name="Guruge J."/>
            <person name="Turnbaugh P.J."/>
            <person name="Mahowald M."/>
            <person name="Liep D."/>
            <person name="Gordon J."/>
        </authorList>
    </citation>
    <scope>NUCLEOTIDE SEQUENCE [LARGE SCALE GENOMIC DNA]</scope>
    <source>
        <strain evidence="8 9">DSM 13279</strain>
    </source>
</reference>
<dbReference type="RefSeq" id="WP_006720640.1">
    <property type="nucleotide sequence ID" value="NZ_CP085935.1"/>
</dbReference>
<comment type="cofactor">
    <cofactor evidence="1 6">
        <name>pyridoxal 5'-phosphate</name>
        <dbReference type="ChEBI" id="CHEBI:597326"/>
    </cofactor>
</comment>
<keyword evidence="3 8" id="KW-0808">Transferase</keyword>
<evidence type="ECO:0000259" key="7">
    <source>
        <dbReference type="Pfam" id="PF00266"/>
    </source>
</evidence>
<sequence>MLNFAVGPVPSSAAVKAIGALDSPYFRTPEFSQIMLESERLLCRLACAPEGSRAVFPTCSGTGAMEAAVMGLLDSENDKAIVVDGGSFGHRFRGMLDLHGITNVPIVLEPGTPLTEADLAAVDTDGCTAFLVNLGETSQGILYDAELIGSFCREHGLLLIVDGISSFLADPFDMEEMGADVLITDAQKALACPPGVAPMVLSPRAIERVGRLNQPCMYLDLRVMLSDQERGQTPFTPAVTTILQIHERLDAISLTGGAGSEVARCAKTAEDFRERLAASGLPFKMRLASPSNAVTYIESPDVSAKSLFAILKDEYGIWLCPNGGASADVSFRVGHIGEHPLSDNALLIAALTAACSRLFDASDCGARG</sequence>
<keyword evidence="2 8" id="KW-0032">Aminotransferase</keyword>
<keyword evidence="9" id="KW-1185">Reference proteome</keyword>
<dbReference type="InterPro" id="IPR000192">
    <property type="entry name" value="Aminotrans_V_dom"/>
</dbReference>
<dbReference type="OrthoDB" id="9766472at2"/>
<dbReference type="Proteomes" id="UP000003560">
    <property type="component" value="Unassembled WGS sequence"/>
</dbReference>
<evidence type="ECO:0000256" key="4">
    <source>
        <dbReference type="ARBA" id="ARBA00022898"/>
    </source>
</evidence>
<reference evidence="8 9" key="2">
    <citation type="submission" date="2008-10" db="EMBL/GenBank/DDBJ databases">
        <authorList>
            <person name="Fulton L."/>
            <person name="Clifton S."/>
            <person name="Fulton B."/>
            <person name="Xu J."/>
            <person name="Minx P."/>
            <person name="Pepin K.H."/>
            <person name="Johnson M."/>
            <person name="Thiruvilangam P."/>
            <person name="Bhonagiri V."/>
            <person name="Nash W.E."/>
            <person name="Mardis E.R."/>
            <person name="Wilson R.K."/>
        </authorList>
    </citation>
    <scope>NUCLEOTIDE SEQUENCE [LARGE SCALE GENOMIC DNA]</scope>
    <source>
        <strain evidence="8 9">DSM 13279</strain>
    </source>
</reference>
<gene>
    <name evidence="8" type="ORF">COLSTE_00983</name>
</gene>
<protein>
    <submittedName>
        <fullName evidence="8">Aminotransferase, class V</fullName>
    </submittedName>
</protein>
<evidence type="ECO:0000256" key="1">
    <source>
        <dbReference type="ARBA" id="ARBA00001933"/>
    </source>
</evidence>
<dbReference type="GO" id="GO:0008483">
    <property type="term" value="F:transaminase activity"/>
    <property type="evidence" value="ECO:0007669"/>
    <property type="project" value="UniProtKB-KW"/>
</dbReference>